<dbReference type="InterPro" id="IPR040308">
    <property type="entry name" value="HAPR1"/>
</dbReference>
<evidence type="ECO:0000313" key="5">
    <source>
        <dbReference type="Proteomes" id="UP001283361"/>
    </source>
</evidence>
<dbReference type="InterPro" id="IPR029196">
    <property type="entry name" value="HAPSTR1-like"/>
</dbReference>
<feature type="region of interest" description="Disordered" evidence="3">
    <location>
        <begin position="145"/>
        <end position="178"/>
    </location>
</feature>
<dbReference type="AlphaFoldDB" id="A0AAE0YH69"/>
<keyword evidence="2" id="KW-0539">Nucleus</keyword>
<comment type="subcellular location">
    <subcellularLocation>
        <location evidence="1">Nucleus</location>
    </subcellularLocation>
</comment>
<evidence type="ECO:0000256" key="3">
    <source>
        <dbReference type="SAM" id="MobiDB-lite"/>
    </source>
</evidence>
<evidence type="ECO:0000256" key="2">
    <source>
        <dbReference type="ARBA" id="ARBA00023242"/>
    </source>
</evidence>
<organism evidence="4 5">
    <name type="scientific">Elysia crispata</name>
    <name type="common">lettuce slug</name>
    <dbReference type="NCBI Taxonomy" id="231223"/>
    <lineage>
        <taxon>Eukaryota</taxon>
        <taxon>Metazoa</taxon>
        <taxon>Spiralia</taxon>
        <taxon>Lophotrochozoa</taxon>
        <taxon>Mollusca</taxon>
        <taxon>Gastropoda</taxon>
        <taxon>Heterobranchia</taxon>
        <taxon>Euthyneura</taxon>
        <taxon>Panpulmonata</taxon>
        <taxon>Sacoglossa</taxon>
        <taxon>Placobranchoidea</taxon>
        <taxon>Plakobranchidae</taxon>
        <taxon>Elysia</taxon>
    </lineage>
</organism>
<feature type="region of interest" description="Disordered" evidence="3">
    <location>
        <begin position="238"/>
        <end position="269"/>
    </location>
</feature>
<name>A0AAE0YH69_9GAST</name>
<comment type="caution">
    <text evidence="4">The sequence shown here is derived from an EMBL/GenBank/DDBJ whole genome shotgun (WGS) entry which is preliminary data.</text>
</comment>
<proteinExistence type="predicted"/>
<evidence type="ECO:0000313" key="4">
    <source>
        <dbReference type="EMBL" id="KAK3745736.1"/>
    </source>
</evidence>
<gene>
    <name evidence="4" type="ORF">RRG08_030545</name>
</gene>
<evidence type="ECO:0000256" key="1">
    <source>
        <dbReference type="ARBA" id="ARBA00004123"/>
    </source>
</evidence>
<dbReference type="PANTHER" id="PTHR31624">
    <property type="entry name" value="UPF0472 PROTEIN C16ORF72"/>
    <property type="match status" value="1"/>
</dbReference>
<reference evidence="4" key="1">
    <citation type="journal article" date="2023" name="G3 (Bethesda)">
        <title>A reference genome for the long-term kleptoplast-retaining sea slug Elysia crispata morphotype clarki.</title>
        <authorList>
            <person name="Eastman K.E."/>
            <person name="Pendleton A.L."/>
            <person name="Shaikh M.A."/>
            <person name="Suttiyut T."/>
            <person name="Ogas R."/>
            <person name="Tomko P."/>
            <person name="Gavelis G."/>
            <person name="Widhalm J.R."/>
            <person name="Wisecaver J.H."/>
        </authorList>
    </citation>
    <scope>NUCLEOTIDE SEQUENCE</scope>
    <source>
        <strain evidence="4">ECLA1</strain>
    </source>
</reference>
<accession>A0AAE0YH69</accession>
<sequence length="269" mass="30658">MNQEDGSDADQSPDHWFSNFEDECLDELETQGRIDARLQSAEEHTAQQLYSGFQSTSTAIAQLYNYKVASQDDYPVLMIPFNKAAESLTKFYKDSLINARECLRLGVQSGRSSRARDIAAWAKKKRKCIRREELLAYLCGKNMPTHTHHRSRQNRSLERQLPRRSHQNETFESGEYPVRDALTLQGLNGAMPNINMSYSRPGSTTSSSTSMTRAPVMEEILFHHHHHSDDLSGWSCNTDHHHGSRKRHGSSSATDVNMESPSRKRGKYL</sequence>
<keyword evidence="5" id="KW-1185">Reference proteome</keyword>
<dbReference type="Pfam" id="PF15251">
    <property type="entry name" value="TAPR1-like"/>
    <property type="match status" value="1"/>
</dbReference>
<dbReference type="EMBL" id="JAWDGP010006196">
    <property type="protein sequence ID" value="KAK3745736.1"/>
    <property type="molecule type" value="Genomic_DNA"/>
</dbReference>
<dbReference type="PANTHER" id="PTHR31624:SF4">
    <property type="entry name" value="CHROMOSOME 16 OPEN READING FRAME 72"/>
    <property type="match status" value="1"/>
</dbReference>
<protein>
    <submittedName>
        <fullName evidence="4">Uncharacterized protein</fullName>
    </submittedName>
</protein>
<dbReference type="GO" id="GO:0005634">
    <property type="term" value="C:nucleus"/>
    <property type="evidence" value="ECO:0007669"/>
    <property type="project" value="UniProtKB-SubCell"/>
</dbReference>
<dbReference type="Proteomes" id="UP001283361">
    <property type="component" value="Unassembled WGS sequence"/>
</dbReference>
<feature type="compositionally biased region" description="Basic and acidic residues" evidence="3">
    <location>
        <begin position="155"/>
        <end position="169"/>
    </location>
</feature>